<dbReference type="InterPro" id="IPR015991">
    <property type="entry name" value="TatD/YcfH-like"/>
</dbReference>
<feature type="binding site" evidence="4">
    <location>
        <position position="6"/>
    </location>
    <ligand>
        <name>a divalent metal cation</name>
        <dbReference type="ChEBI" id="CHEBI:60240"/>
        <label>1</label>
    </ligand>
</feature>
<dbReference type="GO" id="GO:0004536">
    <property type="term" value="F:DNA nuclease activity"/>
    <property type="evidence" value="ECO:0007669"/>
    <property type="project" value="InterPro"/>
</dbReference>
<dbReference type="GO" id="GO:0005829">
    <property type="term" value="C:cytosol"/>
    <property type="evidence" value="ECO:0007669"/>
    <property type="project" value="TreeGrafter"/>
</dbReference>
<keyword evidence="2 4" id="KW-0479">Metal-binding</keyword>
<dbReference type="NCBIfam" id="TIGR00010">
    <property type="entry name" value="YchF/TatD family DNA exonuclease"/>
    <property type="match status" value="1"/>
</dbReference>
<evidence type="ECO:0000313" key="5">
    <source>
        <dbReference type="EMBL" id="BCD99430.1"/>
    </source>
</evidence>
<feature type="binding site" evidence="4">
    <location>
        <position position="130"/>
    </location>
    <ligand>
        <name>a divalent metal cation</name>
        <dbReference type="ChEBI" id="CHEBI:60240"/>
        <label>2</label>
    </ligand>
</feature>
<dbReference type="Pfam" id="PF01026">
    <property type="entry name" value="TatD_DNase"/>
    <property type="match status" value="1"/>
</dbReference>
<dbReference type="PROSITE" id="PS01090">
    <property type="entry name" value="TATD_2"/>
    <property type="match status" value="1"/>
</dbReference>
<dbReference type="EMBL" id="AP023086">
    <property type="protein sequence ID" value="BCD99430.1"/>
    <property type="molecule type" value="Genomic_DNA"/>
</dbReference>
<gene>
    <name evidence="5" type="ORF">MARGE09_P3632</name>
</gene>
<dbReference type="AlphaFoldDB" id="A0AAN1WKT9"/>
<dbReference type="Proteomes" id="UP001320119">
    <property type="component" value="Chromosome"/>
</dbReference>
<comment type="similarity">
    <text evidence="1">Belongs to the metallo-dependent hydrolases superfamily. TatD-type hydrolase family.</text>
</comment>
<dbReference type="CDD" id="cd01310">
    <property type="entry name" value="TatD_DNAse"/>
    <property type="match status" value="1"/>
</dbReference>
<feature type="binding site" evidence="4">
    <location>
        <position position="8"/>
    </location>
    <ligand>
        <name>a divalent metal cation</name>
        <dbReference type="ChEBI" id="CHEBI:60240"/>
        <label>1</label>
    </ligand>
</feature>
<evidence type="ECO:0000313" key="6">
    <source>
        <dbReference type="Proteomes" id="UP001320119"/>
    </source>
</evidence>
<dbReference type="KEGG" id="marq:MARGE09_P3632"/>
<feature type="binding site" evidence="4">
    <location>
        <position position="94"/>
    </location>
    <ligand>
        <name>a divalent metal cation</name>
        <dbReference type="ChEBI" id="CHEBI:60240"/>
        <label>1</label>
    </ligand>
</feature>
<dbReference type="InterPro" id="IPR001130">
    <property type="entry name" value="TatD-like"/>
</dbReference>
<dbReference type="Gene3D" id="3.20.20.140">
    <property type="entry name" value="Metal-dependent hydrolases"/>
    <property type="match status" value="1"/>
</dbReference>
<evidence type="ECO:0000256" key="2">
    <source>
        <dbReference type="ARBA" id="ARBA00022723"/>
    </source>
</evidence>
<name>A0AAN1WKT9_9GAMM</name>
<dbReference type="GO" id="GO:0046872">
    <property type="term" value="F:metal ion binding"/>
    <property type="evidence" value="ECO:0007669"/>
    <property type="project" value="UniProtKB-KW"/>
</dbReference>
<evidence type="ECO:0000256" key="3">
    <source>
        <dbReference type="ARBA" id="ARBA00022801"/>
    </source>
</evidence>
<reference evidence="5 6" key="1">
    <citation type="journal article" date="2022" name="IScience">
        <title>An ultrasensitive nanofiber-based assay for enzymatic hydrolysis and deep-sea microbial degradation of cellulose.</title>
        <authorList>
            <person name="Tsudome M."/>
            <person name="Tachioka M."/>
            <person name="Miyazaki M."/>
            <person name="Uchimura K."/>
            <person name="Tsuda M."/>
            <person name="Takaki Y."/>
            <person name="Deguchi S."/>
        </authorList>
    </citation>
    <scope>NUCLEOTIDE SEQUENCE [LARGE SCALE GENOMIC DNA]</scope>
    <source>
        <strain evidence="5 6">GE09</strain>
    </source>
</reference>
<protein>
    <submittedName>
        <fullName evidence="5">TatD DNase family protein</fullName>
    </submittedName>
</protein>
<dbReference type="FunFam" id="3.20.20.140:FF:000005">
    <property type="entry name" value="TatD family hydrolase"/>
    <property type="match status" value="1"/>
</dbReference>
<dbReference type="InterPro" id="IPR032466">
    <property type="entry name" value="Metal_Hydrolase"/>
</dbReference>
<dbReference type="PIRSF" id="PIRSF005902">
    <property type="entry name" value="DNase_TatD"/>
    <property type="match status" value="1"/>
</dbReference>
<dbReference type="PANTHER" id="PTHR46124">
    <property type="entry name" value="D-AMINOACYL-TRNA DEACYLASE"/>
    <property type="match status" value="1"/>
</dbReference>
<dbReference type="SUPFAM" id="SSF51556">
    <property type="entry name" value="Metallo-dependent hydrolases"/>
    <property type="match status" value="1"/>
</dbReference>
<feature type="binding site" evidence="4">
    <location>
        <position position="155"/>
    </location>
    <ligand>
        <name>a divalent metal cation</name>
        <dbReference type="ChEBI" id="CHEBI:60240"/>
        <label>2</label>
    </ligand>
</feature>
<dbReference type="InterPro" id="IPR018228">
    <property type="entry name" value="DNase_TatD-rel_CS"/>
</dbReference>
<feature type="binding site" evidence="4">
    <location>
        <position position="205"/>
    </location>
    <ligand>
        <name>a divalent metal cation</name>
        <dbReference type="ChEBI" id="CHEBI:60240"/>
        <label>1</label>
    </ligand>
</feature>
<dbReference type="GO" id="GO:0016788">
    <property type="term" value="F:hydrolase activity, acting on ester bonds"/>
    <property type="evidence" value="ECO:0007669"/>
    <property type="project" value="InterPro"/>
</dbReference>
<dbReference type="PANTHER" id="PTHR46124:SF2">
    <property type="entry name" value="D-AMINOACYL-TRNA DEACYLASE"/>
    <property type="match status" value="1"/>
</dbReference>
<dbReference type="RefSeq" id="WP_236984697.1">
    <property type="nucleotide sequence ID" value="NZ_AP023086.1"/>
</dbReference>
<evidence type="ECO:0000256" key="1">
    <source>
        <dbReference type="ARBA" id="ARBA00009275"/>
    </source>
</evidence>
<keyword evidence="3" id="KW-0378">Hydrolase</keyword>
<sequence>MLTDSHCHLDRLDLSKSDKSVEVALDQAQARGVSRFLCVCISDENRKAVLDIAAKRDNVFASVGIHPCDVGEQVVSDATLTEWSSAPKVVALGESGLDYFHSTDFVAQQKQSFANHLIAGKAQKLPVIVHTRNAKEDTLALIEEHGCREASGVMHCFTEDWDMAKRAMDLNFYISISGIVTFKNAESLRDVVRKTPLNYLLVETDSPYLAPIPYRGKPNMPAYVREVAEYVADLKGVSYDALAEVTTANFLRLFNRAQ</sequence>
<accession>A0AAN1WKT9</accession>
<organism evidence="5 6">
    <name type="scientific">Marinagarivorans cellulosilyticus</name>
    <dbReference type="NCBI Taxonomy" id="2721545"/>
    <lineage>
        <taxon>Bacteria</taxon>
        <taxon>Pseudomonadati</taxon>
        <taxon>Pseudomonadota</taxon>
        <taxon>Gammaproteobacteria</taxon>
        <taxon>Cellvibrionales</taxon>
        <taxon>Cellvibrionaceae</taxon>
        <taxon>Marinagarivorans</taxon>
    </lineage>
</organism>
<keyword evidence="6" id="KW-1185">Reference proteome</keyword>
<proteinExistence type="inferred from homology"/>
<dbReference type="PROSITE" id="PS01091">
    <property type="entry name" value="TATD_3"/>
    <property type="match status" value="1"/>
</dbReference>
<evidence type="ECO:0000256" key="4">
    <source>
        <dbReference type="PIRSR" id="PIRSR005902-1"/>
    </source>
</evidence>